<accession>A0ACA9Y5L7</accession>
<reference evidence="1" key="1">
    <citation type="submission" date="2022-06" db="EMBL/GenBank/DDBJ databases">
        <authorList>
            <person name="Legras J.-L."/>
            <person name="Devillers H."/>
            <person name="Grondin C."/>
        </authorList>
    </citation>
    <scope>NUCLEOTIDE SEQUENCE</scope>
    <source>
        <strain evidence="1">CLIB 1444</strain>
    </source>
</reference>
<sequence>MSESRDASPETPDTSVIDDIDYTEAKEILKDDSEESREFEKLSNDSKMERLNNLIKKSQVYSQIIADQILENTKLKKEKRSQGNEEDEKKTKKRKKDVLTMLSKQTSEKQSKDDKIKQPKLMSGTLKDYQLDGLEWLITLFENGLNGILADEMGLGKTIQCIAFISFLIENGVPGPYLIVAPLSTISNWENEFKKFSPKLKVLRHTGTKEERLGLEIAGNDIVLTSFELSIKDFSKLSKTNWKFLIIDEGHRLKNMDCILIQVLKRLNVSNRLLITGTPLQNNLKELWSLLNFILPDIFHDLQLFQQWFNFDDLLSVGENKEMEMFIRKQLQSNLIKNLHTILSPFILRRLKRDVIRNLPPKKEYLIHIELSDYQKKMYNDTLDGKLFESICELYFKDYKKFNRVRSNNENALQERIDKEVRALSLRNTIMQLRQICNSPYIYYEPFPITENLTKGERSPRDKEGLFITELVNNSSKFKVLDQFLGGLKDNKILIFSQFTKCLDLISDFLTYRSIKHCRFDGSTSQEERDVQIKQFKDPKFKVFLLSTRSGGLGINLVEADTVILFDNDWNPQVDLQAIDRCHRIGQDKPVKIFRLLIKDSIEELLIMKNYSRRFLEKIVIRISNSISDFDNYEIEFNNLIEISKKIGINNREFKFDYDHIHDIELLNDEEMTELLDRSPECYQSKKKFDNISVFETLNKLDE</sequence>
<dbReference type="EMBL" id="CALSDN010000002">
    <property type="protein sequence ID" value="CAH6719688.1"/>
    <property type="molecule type" value="Genomic_DNA"/>
</dbReference>
<keyword evidence="1" id="KW-0547">Nucleotide-binding</keyword>
<keyword evidence="2" id="KW-1185">Reference proteome</keyword>
<keyword evidence="1" id="KW-0067">ATP-binding</keyword>
<keyword evidence="1" id="KW-0378">Hydrolase</keyword>
<organism evidence="1 2">
    <name type="scientific">[Candida] jaroonii</name>
    <dbReference type="NCBI Taxonomy" id="467808"/>
    <lineage>
        <taxon>Eukaryota</taxon>
        <taxon>Fungi</taxon>
        <taxon>Dikarya</taxon>
        <taxon>Ascomycota</taxon>
        <taxon>Saccharomycotina</taxon>
        <taxon>Pichiomycetes</taxon>
        <taxon>Debaryomycetaceae</taxon>
        <taxon>Yamadazyma</taxon>
    </lineage>
</organism>
<comment type="caution">
    <text evidence="1">The sequence shown here is derived from an EMBL/GenBank/DDBJ whole genome shotgun (WGS) entry which is preliminary data.</text>
</comment>
<evidence type="ECO:0000313" key="1">
    <source>
        <dbReference type="EMBL" id="CAH6719688.1"/>
    </source>
</evidence>
<protein>
    <submittedName>
        <fullName evidence="1">Uncharacterized ATP-dependent helicase Irc5p</fullName>
    </submittedName>
</protein>
<evidence type="ECO:0000313" key="2">
    <source>
        <dbReference type="Proteomes" id="UP001152531"/>
    </source>
</evidence>
<proteinExistence type="predicted"/>
<dbReference type="Proteomes" id="UP001152531">
    <property type="component" value="Unassembled WGS sequence"/>
</dbReference>
<gene>
    <name evidence="1" type="ORF">CLIB1444_02S14290</name>
</gene>
<name>A0ACA9Y5L7_9ASCO</name>
<keyword evidence="1" id="KW-0347">Helicase</keyword>